<dbReference type="AlphaFoldDB" id="A0A7L9GM39"/>
<feature type="domain" description="Thiamine pyrophosphate enzyme TPP-binding" evidence="5">
    <location>
        <begin position="391"/>
        <end position="534"/>
    </location>
</feature>
<dbReference type="GO" id="GO:0009099">
    <property type="term" value="P:L-valine biosynthetic process"/>
    <property type="evidence" value="ECO:0007669"/>
    <property type="project" value="TreeGrafter"/>
</dbReference>
<dbReference type="Proteomes" id="UP000593847">
    <property type="component" value="Chromosome"/>
</dbReference>
<gene>
    <name evidence="7" type="ORF">ICN73_11475</name>
</gene>
<dbReference type="RefSeq" id="WP_014754354.1">
    <property type="nucleotide sequence ID" value="NZ_CP062699.1"/>
</dbReference>
<dbReference type="InterPro" id="IPR012001">
    <property type="entry name" value="Thiamin_PyroP_enz_TPP-bd_dom"/>
</dbReference>
<dbReference type="SUPFAM" id="SSF52467">
    <property type="entry name" value="DHS-like NAD/FAD-binding domain"/>
    <property type="match status" value="1"/>
</dbReference>
<evidence type="ECO:0000259" key="5">
    <source>
        <dbReference type="Pfam" id="PF02775"/>
    </source>
</evidence>
<dbReference type="CDD" id="cd00568">
    <property type="entry name" value="TPP_enzymes"/>
    <property type="match status" value="1"/>
</dbReference>
<evidence type="ECO:0000256" key="3">
    <source>
        <dbReference type="RuleBase" id="RU362132"/>
    </source>
</evidence>
<dbReference type="InterPro" id="IPR029061">
    <property type="entry name" value="THDP-binding"/>
</dbReference>
<dbReference type="KEGG" id="ptai:ICN73_11475"/>
<dbReference type="Pfam" id="PF02775">
    <property type="entry name" value="TPP_enzyme_C"/>
    <property type="match status" value="1"/>
</dbReference>
<dbReference type="Pfam" id="PF00205">
    <property type="entry name" value="TPP_enzyme_M"/>
    <property type="match status" value="1"/>
</dbReference>
<proteinExistence type="inferred from homology"/>
<evidence type="ECO:0000256" key="1">
    <source>
        <dbReference type="ARBA" id="ARBA00007812"/>
    </source>
</evidence>
<feature type="domain" description="Thiamine pyrophosphate enzyme central" evidence="4">
    <location>
        <begin position="191"/>
        <end position="324"/>
    </location>
</feature>
<name>A0A7L9GM39_9PSED</name>
<dbReference type="GO" id="GO:0050660">
    <property type="term" value="F:flavin adenine dinucleotide binding"/>
    <property type="evidence" value="ECO:0007669"/>
    <property type="project" value="TreeGrafter"/>
</dbReference>
<dbReference type="EMBL" id="CP062699">
    <property type="protein sequence ID" value="QOJ93454.1"/>
    <property type="molecule type" value="Genomic_DNA"/>
</dbReference>
<protein>
    <submittedName>
        <fullName evidence="7">5-guanidino-2-oxopentanoate decarboxylase</fullName>
    </submittedName>
</protein>
<reference evidence="7" key="1">
    <citation type="submission" date="2020-09" db="EMBL/GenBank/DDBJ databases">
        <title>Complete genome sequence of Pseudomonas taiwanensis CC, a plant growth-promoting and biotite-weathering strain.</title>
        <authorList>
            <person name="Cheng C."/>
        </authorList>
    </citation>
    <scope>NUCLEOTIDE SEQUENCE [LARGE SCALE GENOMIC DNA]</scope>
    <source>
        <strain evidence="7">WRS8</strain>
    </source>
</reference>
<evidence type="ECO:0000256" key="2">
    <source>
        <dbReference type="ARBA" id="ARBA00023052"/>
    </source>
</evidence>
<dbReference type="InterPro" id="IPR045229">
    <property type="entry name" value="TPP_enz"/>
</dbReference>
<dbReference type="GO" id="GO:0000287">
    <property type="term" value="F:magnesium ion binding"/>
    <property type="evidence" value="ECO:0007669"/>
    <property type="project" value="InterPro"/>
</dbReference>
<dbReference type="GO" id="GO:0009097">
    <property type="term" value="P:isoleucine biosynthetic process"/>
    <property type="evidence" value="ECO:0007669"/>
    <property type="project" value="TreeGrafter"/>
</dbReference>
<dbReference type="GO" id="GO:0005948">
    <property type="term" value="C:acetolactate synthase complex"/>
    <property type="evidence" value="ECO:0007669"/>
    <property type="project" value="TreeGrafter"/>
</dbReference>
<dbReference type="GO" id="GO:0030976">
    <property type="term" value="F:thiamine pyrophosphate binding"/>
    <property type="evidence" value="ECO:0007669"/>
    <property type="project" value="InterPro"/>
</dbReference>
<evidence type="ECO:0000313" key="7">
    <source>
        <dbReference type="EMBL" id="QOJ93454.1"/>
    </source>
</evidence>
<dbReference type="FunFam" id="3.40.50.970:FF:000007">
    <property type="entry name" value="Acetolactate synthase"/>
    <property type="match status" value="1"/>
</dbReference>
<dbReference type="CDD" id="cd07035">
    <property type="entry name" value="TPP_PYR_POX_like"/>
    <property type="match status" value="1"/>
</dbReference>
<dbReference type="Gene3D" id="3.40.50.970">
    <property type="match status" value="2"/>
</dbReference>
<dbReference type="Pfam" id="PF02776">
    <property type="entry name" value="TPP_enzyme_N"/>
    <property type="match status" value="1"/>
</dbReference>
<dbReference type="NCBIfam" id="NF005712">
    <property type="entry name" value="PRK07524.1"/>
    <property type="match status" value="1"/>
</dbReference>
<evidence type="ECO:0000313" key="8">
    <source>
        <dbReference type="Proteomes" id="UP000593847"/>
    </source>
</evidence>
<accession>A0A7L9GM39</accession>
<dbReference type="PANTHER" id="PTHR18968">
    <property type="entry name" value="THIAMINE PYROPHOSPHATE ENZYMES"/>
    <property type="match status" value="1"/>
</dbReference>
<evidence type="ECO:0000259" key="6">
    <source>
        <dbReference type="Pfam" id="PF02776"/>
    </source>
</evidence>
<keyword evidence="8" id="KW-1185">Reference proteome</keyword>
<keyword evidence="2 3" id="KW-0786">Thiamine pyrophosphate</keyword>
<feature type="domain" description="Thiamine pyrophosphate enzyme N-terminal TPP-binding" evidence="6">
    <location>
        <begin position="3"/>
        <end position="120"/>
    </location>
</feature>
<sequence length="545" mass="57398">MATCGEVLVKLLEGYGVDHVFGIPGVHTVELYRGLAGSSIRHITPRHEQGAGFMADGYARTRGKPGVCFIITGPGMTNITTAMGQAYADSIPMLVISSVQSRDQLGGGRGKLHELPNQAALVSGVAAFSHTLMSAADLPQVLARAFAVFDSARPRPVHIEIPLDVLVEPADFLLPGRPVRGSRAGAAPQAVAQMAERLASARRPLILAGGGALAAGAALARLAEHLQAPVALTINAKGLLPASHPLQIGSTQSLPATRALVAEADVVLAIGTELAETDYDVTFKGGFEIPGRLLRIDIDPDQTVRNYLPELALVADAELAAEALLGALQAQPQPAHESTWGMARVANLRKVLAADWDQPTLSQTRLLSAILERLPNAILVGDSTQPVYTGNLTLDMEQPRRWFNASTGYGTLGYALPAAMGAWLGSAEQAVERAPAVCLIGDGGLQFTLPELASAVEAQVPLIVLLWNNQGYEEIKKYMVNRAIEPVGVDIHTPDFIGVARALGAAAENVADIAQLQAALGQAVERKGPTLIQVDQNQWQAAVLG</sequence>
<comment type="similarity">
    <text evidence="1 3">Belongs to the TPP enzyme family.</text>
</comment>
<dbReference type="GO" id="GO:0003984">
    <property type="term" value="F:acetolactate synthase activity"/>
    <property type="evidence" value="ECO:0007669"/>
    <property type="project" value="TreeGrafter"/>
</dbReference>
<organism evidence="7 8">
    <name type="scientific">Pseudomonas taiwanensis</name>
    <dbReference type="NCBI Taxonomy" id="470150"/>
    <lineage>
        <taxon>Bacteria</taxon>
        <taxon>Pseudomonadati</taxon>
        <taxon>Pseudomonadota</taxon>
        <taxon>Gammaproteobacteria</taxon>
        <taxon>Pseudomonadales</taxon>
        <taxon>Pseudomonadaceae</taxon>
        <taxon>Pseudomonas</taxon>
    </lineage>
</organism>
<dbReference type="PANTHER" id="PTHR18968:SF13">
    <property type="entry name" value="ACETOLACTATE SYNTHASE CATALYTIC SUBUNIT, MITOCHONDRIAL"/>
    <property type="match status" value="1"/>
</dbReference>
<evidence type="ECO:0000259" key="4">
    <source>
        <dbReference type="Pfam" id="PF00205"/>
    </source>
</evidence>
<dbReference type="Gene3D" id="3.40.50.1220">
    <property type="entry name" value="TPP-binding domain"/>
    <property type="match status" value="1"/>
</dbReference>
<dbReference type="InterPro" id="IPR011766">
    <property type="entry name" value="TPP_enzyme_TPP-bd"/>
</dbReference>
<dbReference type="InterPro" id="IPR012000">
    <property type="entry name" value="Thiamin_PyroP_enz_cen_dom"/>
</dbReference>
<dbReference type="InterPro" id="IPR029035">
    <property type="entry name" value="DHS-like_NAD/FAD-binding_dom"/>
</dbReference>
<dbReference type="SUPFAM" id="SSF52518">
    <property type="entry name" value="Thiamin diphosphate-binding fold (THDP-binding)"/>
    <property type="match status" value="2"/>
</dbReference>